<gene>
    <name evidence="1" type="ORF">ABFY20_01315</name>
</gene>
<evidence type="ECO:0008006" key="2">
    <source>
        <dbReference type="Google" id="ProtNLM"/>
    </source>
</evidence>
<sequence>MTTNGWKAGVARADITPDLGLAMDGYLGRGPATGIGAPLTATALALSAGREVGAEPQARSESSATVIVCCDLLCLSSTTLERVRESLRAQPDLEVDLLLSCSHTHTGPVTEGHDLLGVARDARSADYLDVLVGALADLVVAAVDALEPATVSYARAEAAIGVNRRRRDAYGTVHMEPNPDGDYDPRVDVLRVDRCHPVAPLAVVMNAACHAVSLGDLWRQWHPDFPGVARDLVEAETGAVALFVQGAAGDVNSLLFGHDAANPEILGTRLGEAVVDAWRGASALQPMAPVNHALSRSVVLPRLRPATVEEADARVMALERELALIEADAPDDPKYLRWAQVRLQNARAGRDGARGGASESFVEELTAVALDRDTAIVTAPGEVFTALAVRIRARSPFVNLFYAGYTNGSVYYVPTREAYAEGGYEIESACFVAPEAGESLVEATVELLEQLHRSL</sequence>
<organism evidence="1">
    <name type="scientific">Herbiconiux sp. A18JL235</name>
    <dbReference type="NCBI Taxonomy" id="3152363"/>
    <lineage>
        <taxon>Bacteria</taxon>
        <taxon>Bacillati</taxon>
        <taxon>Actinomycetota</taxon>
        <taxon>Actinomycetes</taxon>
        <taxon>Micrococcales</taxon>
        <taxon>Microbacteriaceae</taxon>
        <taxon>Herbiconiux</taxon>
    </lineage>
</organism>
<dbReference type="EMBL" id="CP162511">
    <property type="protein sequence ID" value="XDI05758.1"/>
    <property type="molecule type" value="Genomic_DNA"/>
</dbReference>
<dbReference type="AlphaFoldDB" id="A0AB39BHY2"/>
<name>A0AB39BHY2_9MICO</name>
<dbReference type="RefSeq" id="WP_368498146.1">
    <property type="nucleotide sequence ID" value="NZ_CP162511.1"/>
</dbReference>
<protein>
    <recommendedName>
        <fullName evidence="2">Neutral/alkaline non-lysosomal ceramidase N-terminal domain-containing protein</fullName>
    </recommendedName>
</protein>
<accession>A0AB39BHY2</accession>
<proteinExistence type="predicted"/>
<evidence type="ECO:0000313" key="1">
    <source>
        <dbReference type="EMBL" id="XDI05758.1"/>
    </source>
</evidence>
<reference evidence="1" key="1">
    <citation type="submission" date="2024-05" db="EMBL/GenBank/DDBJ databases">
        <title>Herbiconiux sp. A18JL235.</title>
        <authorList>
            <person name="Zhang G."/>
        </authorList>
    </citation>
    <scope>NUCLEOTIDE SEQUENCE</scope>
    <source>
        <strain evidence="1">A18JL235</strain>
    </source>
</reference>